<dbReference type="Proteomes" id="UP000628448">
    <property type="component" value="Unassembled WGS sequence"/>
</dbReference>
<feature type="chain" id="PRO_5037771957" description="Peptidase S74 domain-containing protein" evidence="1">
    <location>
        <begin position="21"/>
        <end position="542"/>
    </location>
</feature>
<name>A0A931E5W9_9BACT</name>
<comment type="caution">
    <text evidence="2">The sequence shown here is derived from an EMBL/GenBank/DDBJ whole genome shotgun (WGS) entry which is preliminary data.</text>
</comment>
<keyword evidence="3" id="KW-1185">Reference proteome</keyword>
<dbReference type="EMBL" id="JADWYR010000001">
    <property type="protein sequence ID" value="MBG9376757.1"/>
    <property type="molecule type" value="Genomic_DNA"/>
</dbReference>
<keyword evidence="1" id="KW-0732">Signal</keyword>
<evidence type="ECO:0008006" key="4">
    <source>
        <dbReference type="Google" id="ProtNLM"/>
    </source>
</evidence>
<proteinExistence type="predicted"/>
<evidence type="ECO:0000313" key="3">
    <source>
        <dbReference type="Proteomes" id="UP000628448"/>
    </source>
</evidence>
<gene>
    <name evidence="2" type="ORF">I5907_10950</name>
</gene>
<reference evidence="2" key="1">
    <citation type="submission" date="2020-11" db="EMBL/GenBank/DDBJ databases">
        <title>Bacterial whole genome sequence for Panacibacter sp. DH6.</title>
        <authorList>
            <person name="Le V."/>
            <person name="Ko S."/>
            <person name="Ahn C.-Y."/>
            <person name="Oh H.-M."/>
        </authorList>
    </citation>
    <scope>NUCLEOTIDE SEQUENCE</scope>
    <source>
        <strain evidence="2">DH6</strain>
    </source>
</reference>
<evidence type="ECO:0000256" key="1">
    <source>
        <dbReference type="SAM" id="SignalP"/>
    </source>
</evidence>
<feature type="signal peptide" evidence="1">
    <location>
        <begin position="1"/>
        <end position="20"/>
    </location>
</feature>
<sequence length="542" mass="57196">MKKTLLSLCFAAFTAAVSNAQTNTFPTTGSAGIGTTAPNASAILELQSTTKGMLIPRMTQAQRTAIVSPASGLLVYQTNNTTGFYYYNGSNWVAVTPKSANRNLSNLDTTAVNISLLPNAHNTLSLGSAVRSWNDVYVNNVKFADGTTLSTANGVAESDPEVGVNKTGFVPRWNGTALVAGALQDNGTRASINSAPDNDHRFSALRQLSSGSLFSTVYSAIRGESNTSGTTTINSVGYLGVNNPSGMYPLVFPNNTFSEIGVLGVKRNTSLEGAALYGWSQGGSSNNYGVYGTATASAANNYAVYGNSITANTALNYGVYGNVQGGIANYGVYGKVVTATGQFGYGVFGSASGTGTNYAGFFSGHTYIGANDEALTISGTDPYIQFKDATAENAYLRASGKDLLLATNSGNASGRVVLRTNGTGRLWVDAVGNVSISNDGKTATGYALSVKGKVMAEEVRVELNGTWPDYVFAKDYKLMSLQSLKQYVFQNNHLPDVPAANEMKDGIEVGKVNKLLMQKVEELTLYVIQLNEEIQTLKAQNK</sequence>
<organism evidence="2 3">
    <name type="scientific">Panacibacter microcysteis</name>
    <dbReference type="NCBI Taxonomy" id="2793269"/>
    <lineage>
        <taxon>Bacteria</taxon>
        <taxon>Pseudomonadati</taxon>
        <taxon>Bacteroidota</taxon>
        <taxon>Chitinophagia</taxon>
        <taxon>Chitinophagales</taxon>
        <taxon>Chitinophagaceae</taxon>
        <taxon>Panacibacter</taxon>
    </lineage>
</organism>
<protein>
    <recommendedName>
        <fullName evidence="4">Peptidase S74 domain-containing protein</fullName>
    </recommendedName>
</protein>
<dbReference type="RefSeq" id="WP_196990753.1">
    <property type="nucleotide sequence ID" value="NZ_JADWYR010000001.1"/>
</dbReference>
<dbReference type="AlphaFoldDB" id="A0A931E5W9"/>
<evidence type="ECO:0000313" key="2">
    <source>
        <dbReference type="EMBL" id="MBG9376757.1"/>
    </source>
</evidence>
<accession>A0A931E5W9</accession>